<reference evidence="1" key="2">
    <citation type="journal article" date="2015" name="Data Brief">
        <title>Shoot transcriptome of the giant reed, Arundo donax.</title>
        <authorList>
            <person name="Barrero R.A."/>
            <person name="Guerrero F.D."/>
            <person name="Moolhuijzen P."/>
            <person name="Goolsby J.A."/>
            <person name="Tidwell J."/>
            <person name="Bellgard S.E."/>
            <person name="Bellgard M.I."/>
        </authorList>
    </citation>
    <scope>NUCLEOTIDE SEQUENCE</scope>
    <source>
        <tissue evidence="1">Shoot tissue taken approximately 20 cm above the soil surface</tissue>
    </source>
</reference>
<proteinExistence type="predicted"/>
<dbReference type="AlphaFoldDB" id="A0A0A9HJK9"/>
<accession>A0A0A9HJK9</accession>
<dbReference type="EMBL" id="GBRH01160536">
    <property type="protein sequence ID" value="JAE37360.1"/>
    <property type="molecule type" value="Transcribed_RNA"/>
</dbReference>
<organism evidence="1">
    <name type="scientific">Arundo donax</name>
    <name type="common">Giant reed</name>
    <name type="synonym">Donax arundinaceus</name>
    <dbReference type="NCBI Taxonomy" id="35708"/>
    <lineage>
        <taxon>Eukaryota</taxon>
        <taxon>Viridiplantae</taxon>
        <taxon>Streptophyta</taxon>
        <taxon>Embryophyta</taxon>
        <taxon>Tracheophyta</taxon>
        <taxon>Spermatophyta</taxon>
        <taxon>Magnoliopsida</taxon>
        <taxon>Liliopsida</taxon>
        <taxon>Poales</taxon>
        <taxon>Poaceae</taxon>
        <taxon>PACMAD clade</taxon>
        <taxon>Arundinoideae</taxon>
        <taxon>Arundineae</taxon>
        <taxon>Arundo</taxon>
    </lineage>
</organism>
<protein>
    <submittedName>
        <fullName evidence="1">RCCR</fullName>
    </submittedName>
</protein>
<evidence type="ECO:0000313" key="1">
    <source>
        <dbReference type="EMBL" id="JAE37360.1"/>
    </source>
</evidence>
<reference evidence="1" key="1">
    <citation type="submission" date="2014-09" db="EMBL/GenBank/DDBJ databases">
        <authorList>
            <person name="Magalhaes I.L.F."/>
            <person name="Oliveira U."/>
            <person name="Santos F.R."/>
            <person name="Vidigal T.H.D.A."/>
            <person name="Brescovit A.D."/>
            <person name="Santos A.J."/>
        </authorList>
    </citation>
    <scope>NUCLEOTIDE SEQUENCE</scope>
    <source>
        <tissue evidence="1">Shoot tissue taken approximately 20 cm above the soil surface</tissue>
    </source>
</reference>
<name>A0A0A9HJK9_ARUDO</name>
<sequence>MTLFLCNLLSTYIIFLHDRALVPQRPSGSLL</sequence>